<dbReference type="AlphaFoldDB" id="A0A1X7ILB9"/>
<evidence type="ECO:0000313" key="4">
    <source>
        <dbReference type="EMBL" id="SMG15300.1"/>
    </source>
</evidence>
<dbReference type="EMBL" id="FXAU01000001">
    <property type="protein sequence ID" value="SMG15300.1"/>
    <property type="molecule type" value="Genomic_DNA"/>
</dbReference>
<dbReference type="PROSITE" id="PS01124">
    <property type="entry name" value="HTH_ARAC_FAMILY_2"/>
    <property type="match status" value="1"/>
</dbReference>
<dbReference type="Pfam" id="PF12833">
    <property type="entry name" value="HTH_18"/>
    <property type="match status" value="1"/>
</dbReference>
<proteinExistence type="predicted"/>
<dbReference type="PANTHER" id="PTHR47893">
    <property type="entry name" value="REGULATORY PROTEIN PCHR"/>
    <property type="match status" value="1"/>
</dbReference>
<accession>A0A1X7ILB9</accession>
<dbReference type="PANTHER" id="PTHR47893:SF1">
    <property type="entry name" value="REGULATORY PROTEIN PCHR"/>
    <property type="match status" value="1"/>
</dbReference>
<name>A0A1X7ILB9_9SPHI</name>
<evidence type="ECO:0000256" key="2">
    <source>
        <dbReference type="ARBA" id="ARBA00023125"/>
    </source>
</evidence>
<sequence>MKAKIIKHRMGIAIDWQQDFKDALGAVSFNDHYLIFPKEIGDGCSFYLEVLPGLMLLIVDFTFREQYILTKYASSEDYCIAYYDLSEELSIHHVNGEQHQVGYQAQLGMGIVDGSLESTYIAPIGQRMYSFRLLISKELLKHYLAGKLPLSKAEKAFDTRKNTIFFYTHMDSRTKIALLNLRDCSFADATFVFKAQGTALQAFGYLIEKMSEEEPELGRLSATEVHMIMASQKYLLDRLLEPFPGIDYLADMAGMSASKYKKIFKKILKNSPNNFFIQEKLLLAKKLLESGKYESINAVSYVVGYSKPGHFSANYKKQFDKLPNSDFVKCFSET</sequence>
<dbReference type="PROSITE" id="PS00041">
    <property type="entry name" value="HTH_ARAC_FAMILY_1"/>
    <property type="match status" value="1"/>
</dbReference>
<dbReference type="GO" id="GO:0003700">
    <property type="term" value="F:DNA-binding transcription factor activity"/>
    <property type="evidence" value="ECO:0007669"/>
    <property type="project" value="InterPro"/>
</dbReference>
<evidence type="ECO:0000256" key="3">
    <source>
        <dbReference type="ARBA" id="ARBA00023163"/>
    </source>
</evidence>
<dbReference type="InterPro" id="IPR053142">
    <property type="entry name" value="PchR_regulatory_protein"/>
</dbReference>
<organism evidence="4 5">
    <name type="scientific">Sphingobacterium psychroaquaticum</name>
    <dbReference type="NCBI Taxonomy" id="561061"/>
    <lineage>
        <taxon>Bacteria</taxon>
        <taxon>Pseudomonadati</taxon>
        <taxon>Bacteroidota</taxon>
        <taxon>Sphingobacteriia</taxon>
        <taxon>Sphingobacteriales</taxon>
        <taxon>Sphingobacteriaceae</taxon>
        <taxon>Sphingobacterium</taxon>
    </lineage>
</organism>
<dbReference type="STRING" id="561061.SAMN05660862_0944"/>
<gene>
    <name evidence="4" type="ORF">SAMN05660862_0944</name>
</gene>
<dbReference type="Proteomes" id="UP000192980">
    <property type="component" value="Unassembled WGS sequence"/>
</dbReference>
<reference evidence="4 5" key="1">
    <citation type="submission" date="2017-04" db="EMBL/GenBank/DDBJ databases">
        <authorList>
            <person name="Afonso C.L."/>
            <person name="Miller P.J."/>
            <person name="Scott M.A."/>
            <person name="Spackman E."/>
            <person name="Goraichik I."/>
            <person name="Dimitrov K.M."/>
            <person name="Suarez D.L."/>
            <person name="Swayne D.E."/>
        </authorList>
    </citation>
    <scope>NUCLEOTIDE SEQUENCE [LARGE SCALE GENOMIC DNA]</scope>
    <source>
        <strain evidence="4 5">DSM 22418</strain>
    </source>
</reference>
<dbReference type="RefSeq" id="WP_085471764.1">
    <property type="nucleotide sequence ID" value="NZ_CP038029.1"/>
</dbReference>
<dbReference type="OrthoDB" id="699292at2"/>
<dbReference type="Gene3D" id="1.10.10.60">
    <property type="entry name" value="Homeodomain-like"/>
    <property type="match status" value="1"/>
</dbReference>
<keyword evidence="5" id="KW-1185">Reference proteome</keyword>
<dbReference type="InterPro" id="IPR018060">
    <property type="entry name" value="HTH_AraC"/>
</dbReference>
<evidence type="ECO:0000313" key="5">
    <source>
        <dbReference type="Proteomes" id="UP000192980"/>
    </source>
</evidence>
<keyword evidence="2 4" id="KW-0238">DNA-binding</keyword>
<evidence type="ECO:0000256" key="1">
    <source>
        <dbReference type="ARBA" id="ARBA00023015"/>
    </source>
</evidence>
<protein>
    <submittedName>
        <fullName evidence="4">AraC-type DNA-binding protein</fullName>
    </submittedName>
</protein>
<keyword evidence="3" id="KW-0804">Transcription</keyword>
<keyword evidence="1" id="KW-0805">Transcription regulation</keyword>
<dbReference type="GO" id="GO:0043565">
    <property type="term" value="F:sequence-specific DNA binding"/>
    <property type="evidence" value="ECO:0007669"/>
    <property type="project" value="InterPro"/>
</dbReference>
<dbReference type="SMART" id="SM00342">
    <property type="entry name" value="HTH_ARAC"/>
    <property type="match status" value="1"/>
</dbReference>
<dbReference type="InterPro" id="IPR018062">
    <property type="entry name" value="HTH_AraC-typ_CS"/>
</dbReference>